<sequence>MVWKTSSHFADDALFFILLYSRSKSKTFLSASSGK</sequence>
<gene>
    <name evidence="1" type="ORF">CHRY9293_03001</name>
</gene>
<organism evidence="1 2">
    <name type="scientific">Chryseobacterium potabilaquae</name>
    <dbReference type="NCBI Taxonomy" id="2675057"/>
    <lineage>
        <taxon>Bacteria</taxon>
        <taxon>Pseudomonadati</taxon>
        <taxon>Bacteroidota</taxon>
        <taxon>Flavobacteriia</taxon>
        <taxon>Flavobacteriales</taxon>
        <taxon>Weeksellaceae</taxon>
        <taxon>Chryseobacterium group</taxon>
        <taxon>Chryseobacterium</taxon>
    </lineage>
</organism>
<evidence type="ECO:0000313" key="1">
    <source>
        <dbReference type="EMBL" id="CAA7196934.1"/>
    </source>
</evidence>
<evidence type="ECO:0000313" key="2">
    <source>
        <dbReference type="Proteomes" id="UP000445144"/>
    </source>
</evidence>
<dbReference type="Proteomes" id="UP000445144">
    <property type="component" value="Unassembled WGS sequence"/>
</dbReference>
<name>A0A6N4XD49_9FLAO</name>
<dbReference type="EMBL" id="CACVBR010000034">
    <property type="protein sequence ID" value="CAA7196934.1"/>
    <property type="molecule type" value="Genomic_DNA"/>
</dbReference>
<dbReference type="AlphaFoldDB" id="A0A6N4XD49"/>
<protein>
    <submittedName>
        <fullName evidence="1">Uncharacterized protein</fullName>
    </submittedName>
</protein>
<reference evidence="1 2" key="1">
    <citation type="submission" date="2020-01" db="EMBL/GenBank/DDBJ databases">
        <authorList>
            <person name="Rodrigo-Torres L."/>
            <person name="Arahal R. D."/>
            <person name="Lucena T."/>
        </authorList>
    </citation>
    <scope>NUCLEOTIDE SEQUENCE [LARGE SCALE GENOMIC DNA]</scope>
    <source>
        <strain evidence="1 2">CECT 9293</strain>
    </source>
</reference>
<proteinExistence type="predicted"/>
<accession>A0A6N4XD49</accession>
<keyword evidence="2" id="KW-1185">Reference proteome</keyword>